<dbReference type="Gene3D" id="1.10.443.10">
    <property type="entry name" value="Intergrase catalytic core"/>
    <property type="match status" value="1"/>
</dbReference>
<reference evidence="3 4" key="1">
    <citation type="submission" date="2024-03" db="EMBL/GenBank/DDBJ databases">
        <title>Screening, Identification and Application of a Plant Lactobacillus Strain.</title>
        <authorList>
            <person name="Li Y.L."/>
        </authorList>
    </citation>
    <scope>NUCLEOTIDE SEQUENCE [LARGE SCALE GENOMIC DNA]</scope>
    <source>
        <strain evidence="3 4">JDB</strain>
    </source>
</reference>
<keyword evidence="1" id="KW-0233">DNA recombination</keyword>
<feature type="compositionally biased region" description="Basic residues" evidence="2">
    <location>
        <begin position="1"/>
        <end position="11"/>
    </location>
</feature>
<evidence type="ECO:0000313" key="3">
    <source>
        <dbReference type="EMBL" id="MEK2609985.1"/>
    </source>
</evidence>
<name>A0ABU9A1M2_9PSED</name>
<dbReference type="InterPro" id="IPR011010">
    <property type="entry name" value="DNA_brk_join_enz"/>
</dbReference>
<evidence type="ECO:0008006" key="5">
    <source>
        <dbReference type="Google" id="ProtNLM"/>
    </source>
</evidence>
<gene>
    <name evidence="3" type="ORF">WLF18_12805</name>
</gene>
<dbReference type="SUPFAM" id="SSF56349">
    <property type="entry name" value="DNA breaking-rejoining enzymes"/>
    <property type="match status" value="1"/>
</dbReference>
<evidence type="ECO:0000256" key="1">
    <source>
        <dbReference type="ARBA" id="ARBA00023172"/>
    </source>
</evidence>
<dbReference type="RefSeq" id="WP_340612421.1">
    <property type="nucleotide sequence ID" value="NZ_JBBNAW010000009.1"/>
</dbReference>
<feature type="region of interest" description="Disordered" evidence="2">
    <location>
        <begin position="1"/>
        <end position="22"/>
    </location>
</feature>
<dbReference type="InterPro" id="IPR013762">
    <property type="entry name" value="Integrase-like_cat_sf"/>
</dbReference>
<dbReference type="EMBL" id="JBBNAW010000009">
    <property type="protein sequence ID" value="MEK2609985.1"/>
    <property type="molecule type" value="Genomic_DNA"/>
</dbReference>
<organism evidence="3 4">
    <name type="scientific">Pseudomonas shirazensis</name>
    <dbReference type="NCBI Taxonomy" id="2745494"/>
    <lineage>
        <taxon>Bacteria</taxon>
        <taxon>Pseudomonadati</taxon>
        <taxon>Pseudomonadota</taxon>
        <taxon>Gammaproteobacteria</taxon>
        <taxon>Pseudomonadales</taxon>
        <taxon>Pseudomonadaceae</taxon>
        <taxon>Pseudomonas</taxon>
    </lineage>
</organism>
<dbReference type="Proteomes" id="UP001386972">
    <property type="component" value="Unassembled WGS sequence"/>
</dbReference>
<comment type="caution">
    <text evidence="3">The sequence shown here is derived from an EMBL/GenBank/DDBJ whole genome shotgun (WGS) entry which is preliminary data.</text>
</comment>
<protein>
    <recommendedName>
        <fullName evidence="5">Phage integrase family protein</fullName>
    </recommendedName>
</protein>
<evidence type="ECO:0000313" key="4">
    <source>
        <dbReference type="Proteomes" id="UP001386972"/>
    </source>
</evidence>
<proteinExistence type="predicted"/>
<evidence type="ECO:0000256" key="2">
    <source>
        <dbReference type="SAM" id="MobiDB-lite"/>
    </source>
</evidence>
<keyword evidence="4" id="KW-1185">Reference proteome</keyword>
<accession>A0ABU9A1M2</accession>
<sequence>MKRHQYKRRSRGALAAPDRSNPSANLQAFAERMRERLGSVGVTHGWDEQCWILCPEIFKLTGKHTQSVSLNFSTAPALGSAALIGSWGDAARAFFIEREREQHKSITSHRSFVKALGYVTVAAKGRTLERLTPAILDDACLTIQQHCTENEAYKQHNLVCEFARRCSQHGFCRSDLSEYFYHGRSRPPSWGGMSGRKLDDPKIEEERPERILAESTFKVLGELFANVPRDHNYRVYLLIITVLVCLGRRLSEVMLLPRQQLIERPSGYYFKHLKLKGAFGSQQYSLEVVPVMTEVVPLLKAVLQELEETSADLYACAEEMCRADGPDLRFLSEISEDQYLFQPQLLRMGMPEAILSNSWFTKNERVRRGGFGRFKRVAHVLRKDIEDYCWSHYQERMTKPLFIADGRSYYIKDMLILKWLGTSSGHYVRWIVDTCSAASFDKFMKQLDKLCAEFASAQLTQAFTSHDFRHTMNDALDRGGLSDVMQTTYFLRKNPVDTKSYQHTSPEKRALEIREKILLGEIGGNESPRVF</sequence>